<dbReference type="Proteomes" id="UP000297229">
    <property type="component" value="Unassembled WGS sequence"/>
</dbReference>
<accession>A0A4Z1H7R6</accession>
<feature type="region of interest" description="Disordered" evidence="1">
    <location>
        <begin position="1"/>
        <end position="66"/>
    </location>
</feature>
<feature type="compositionally biased region" description="Polar residues" evidence="1">
    <location>
        <begin position="84"/>
        <end position="97"/>
    </location>
</feature>
<feature type="region of interest" description="Disordered" evidence="1">
    <location>
        <begin position="79"/>
        <end position="111"/>
    </location>
</feature>
<evidence type="ECO:0000256" key="1">
    <source>
        <dbReference type="SAM" id="MobiDB-lite"/>
    </source>
</evidence>
<dbReference type="AlphaFoldDB" id="A0A4Z1H7R6"/>
<evidence type="ECO:0000313" key="3">
    <source>
        <dbReference type="Proteomes" id="UP000297229"/>
    </source>
</evidence>
<gene>
    <name evidence="2" type="ORF">BELL_2389g00010</name>
</gene>
<feature type="compositionally biased region" description="Pro residues" evidence="1">
    <location>
        <begin position="33"/>
        <end position="44"/>
    </location>
</feature>
<comment type="caution">
    <text evidence="2">The sequence shown here is derived from an EMBL/GenBank/DDBJ whole genome shotgun (WGS) entry which is preliminary data.</text>
</comment>
<name>A0A4Z1H7R6_9HELO</name>
<feature type="compositionally biased region" description="Polar residues" evidence="1">
    <location>
        <begin position="1"/>
        <end position="11"/>
    </location>
</feature>
<keyword evidence="3" id="KW-1185">Reference proteome</keyword>
<organism evidence="2 3">
    <name type="scientific">Botrytis elliptica</name>
    <dbReference type="NCBI Taxonomy" id="278938"/>
    <lineage>
        <taxon>Eukaryota</taxon>
        <taxon>Fungi</taxon>
        <taxon>Dikarya</taxon>
        <taxon>Ascomycota</taxon>
        <taxon>Pezizomycotina</taxon>
        <taxon>Leotiomycetes</taxon>
        <taxon>Helotiales</taxon>
        <taxon>Sclerotiniaceae</taxon>
        <taxon>Botrytis</taxon>
    </lineage>
</organism>
<feature type="compositionally biased region" description="Basic residues" evidence="1">
    <location>
        <begin position="54"/>
        <end position="63"/>
    </location>
</feature>
<protein>
    <submittedName>
        <fullName evidence="2">Uncharacterized protein</fullName>
    </submittedName>
</protein>
<dbReference type="EMBL" id="PQXM01002387">
    <property type="protein sequence ID" value="TGO45126.1"/>
    <property type="molecule type" value="Genomic_DNA"/>
</dbReference>
<sequence length="136" mass="14786">MGFWSRKSSSPLPSPQRENVKSKHKPASKKVTSPPPPPPPPPPKPKSKPELKPKPKSKPKPRPGRIIVHFVRHAETIFAPPSPTHSLLSSATHTPNRTPIPLPPHQDPYHARSGAARIRVRAELYGDAGGGAEEEA</sequence>
<reference evidence="2 3" key="1">
    <citation type="submission" date="2017-12" db="EMBL/GenBank/DDBJ databases">
        <title>Comparative genomics of Botrytis spp.</title>
        <authorList>
            <person name="Valero-Jimenez C.A."/>
            <person name="Tapia P."/>
            <person name="Veloso J."/>
            <person name="Silva-Moreno E."/>
            <person name="Staats M."/>
            <person name="Valdes J.H."/>
            <person name="Van Kan J.A.L."/>
        </authorList>
    </citation>
    <scope>NUCLEOTIDE SEQUENCE [LARGE SCALE GENOMIC DNA]</scope>
    <source>
        <strain evidence="2 3">Be9601</strain>
    </source>
</reference>
<proteinExistence type="predicted"/>
<evidence type="ECO:0000313" key="2">
    <source>
        <dbReference type="EMBL" id="TGO45126.1"/>
    </source>
</evidence>